<gene>
    <name evidence="2" type="ORF">EWM64_g4038</name>
</gene>
<keyword evidence="3" id="KW-1185">Reference proteome</keyword>
<feature type="compositionally biased region" description="Low complexity" evidence="1">
    <location>
        <begin position="133"/>
        <end position="145"/>
    </location>
</feature>
<proteinExistence type="predicted"/>
<feature type="compositionally biased region" description="Polar residues" evidence="1">
    <location>
        <begin position="11"/>
        <end position="23"/>
    </location>
</feature>
<sequence>MSFKPSHNSKRPSLTSPMSWLTRSSSSASSQTLHTQSVPAAKPVRISEPKVKVSMPHVGGLGFGATVVRTPDDALAGSGVRVEHGSEEQLEQPEQQRQSCIDEESETEDSSEEIYDEYVDNSIQPATPPKTPPRSSLPLSKSSPTFVSARRT</sequence>
<dbReference type="Proteomes" id="UP000298061">
    <property type="component" value="Unassembled WGS sequence"/>
</dbReference>
<feature type="region of interest" description="Disordered" evidence="1">
    <location>
        <begin position="1"/>
        <end position="50"/>
    </location>
</feature>
<evidence type="ECO:0000256" key="1">
    <source>
        <dbReference type="SAM" id="MobiDB-lite"/>
    </source>
</evidence>
<dbReference type="AlphaFoldDB" id="A0A4Z0A0X2"/>
<accession>A0A4Z0A0X2</accession>
<name>A0A4Z0A0X2_9AGAM</name>
<organism evidence="2 3">
    <name type="scientific">Hericium alpestre</name>
    <dbReference type="NCBI Taxonomy" id="135208"/>
    <lineage>
        <taxon>Eukaryota</taxon>
        <taxon>Fungi</taxon>
        <taxon>Dikarya</taxon>
        <taxon>Basidiomycota</taxon>
        <taxon>Agaricomycotina</taxon>
        <taxon>Agaricomycetes</taxon>
        <taxon>Russulales</taxon>
        <taxon>Hericiaceae</taxon>
        <taxon>Hericium</taxon>
    </lineage>
</organism>
<comment type="caution">
    <text evidence="2">The sequence shown here is derived from an EMBL/GenBank/DDBJ whole genome shotgun (WGS) entry which is preliminary data.</text>
</comment>
<dbReference type="EMBL" id="SFCI01000410">
    <property type="protein sequence ID" value="TFY79973.1"/>
    <property type="molecule type" value="Genomic_DNA"/>
</dbReference>
<reference evidence="2 3" key="1">
    <citation type="submission" date="2019-02" db="EMBL/GenBank/DDBJ databases">
        <title>Genome sequencing of the rare red list fungi Hericium alpestre (H. flagellum).</title>
        <authorList>
            <person name="Buettner E."/>
            <person name="Kellner H."/>
        </authorList>
    </citation>
    <scope>NUCLEOTIDE SEQUENCE [LARGE SCALE GENOMIC DNA]</scope>
    <source>
        <strain evidence="2 3">DSM 108284</strain>
    </source>
</reference>
<dbReference type="OrthoDB" id="3363734at2759"/>
<dbReference type="STRING" id="135208.A0A4Z0A0X2"/>
<protein>
    <submittedName>
        <fullName evidence="2">Uncharacterized protein</fullName>
    </submittedName>
</protein>
<evidence type="ECO:0000313" key="2">
    <source>
        <dbReference type="EMBL" id="TFY79973.1"/>
    </source>
</evidence>
<feature type="region of interest" description="Disordered" evidence="1">
    <location>
        <begin position="76"/>
        <end position="152"/>
    </location>
</feature>
<evidence type="ECO:0000313" key="3">
    <source>
        <dbReference type="Proteomes" id="UP000298061"/>
    </source>
</evidence>
<feature type="compositionally biased region" description="Acidic residues" evidence="1">
    <location>
        <begin position="101"/>
        <end position="119"/>
    </location>
</feature>